<evidence type="ECO:0000256" key="4">
    <source>
        <dbReference type="ARBA" id="ARBA00022771"/>
    </source>
</evidence>
<evidence type="ECO:0000256" key="3">
    <source>
        <dbReference type="ARBA" id="ARBA00022723"/>
    </source>
</evidence>
<keyword evidence="2 7" id="KW-0813">Transport</keyword>
<dbReference type="Gene3D" id="1.10.10.10">
    <property type="entry name" value="Winged helix-like DNA-binding domain superfamily/Winged helix DNA-binding domain"/>
    <property type="match status" value="2"/>
</dbReference>
<dbReference type="InterPro" id="IPR037855">
    <property type="entry name" value="Vps36"/>
</dbReference>
<dbReference type="PROSITE" id="PS51495">
    <property type="entry name" value="GLUE"/>
    <property type="match status" value="1"/>
</dbReference>
<dbReference type="AlphaFoldDB" id="A0A2V1AYQ7"/>
<accession>A0A2V1AYQ7</accession>
<reference evidence="9 10" key="1">
    <citation type="submission" date="2017-12" db="EMBL/GenBank/DDBJ databases">
        <title>Genome Sequence of a Multidrug-Resistant Candida haemulonii Isolate from a Patient with Chronic Leg Ulcers in Israel.</title>
        <authorList>
            <person name="Chow N.A."/>
            <person name="Gade L."/>
            <person name="Batra D."/>
            <person name="Rowe L.A."/>
            <person name="Ben-Ami R."/>
            <person name="Loparev V.N."/>
            <person name="Litvintseva A.P."/>
        </authorList>
    </citation>
    <scope>NUCLEOTIDE SEQUENCE [LARGE SCALE GENOMIC DNA]</scope>
    <source>
        <strain evidence="9 10">B11899</strain>
    </source>
</reference>
<dbReference type="PANTHER" id="PTHR13128:SF12">
    <property type="entry name" value="VACUOLAR PROTEIN-SORTING-ASSOCIATED PROTEIN 36"/>
    <property type="match status" value="1"/>
</dbReference>
<dbReference type="SUPFAM" id="SSF50729">
    <property type="entry name" value="PH domain-like"/>
    <property type="match status" value="1"/>
</dbReference>
<dbReference type="EMBL" id="PKFO01000008">
    <property type="protein sequence ID" value="PVH22483.1"/>
    <property type="molecule type" value="Genomic_DNA"/>
</dbReference>
<dbReference type="GO" id="GO:0043328">
    <property type="term" value="P:protein transport to vacuole involved in ubiquitin-dependent protein catabolic process via the multivesicular body sorting pathway"/>
    <property type="evidence" value="ECO:0007669"/>
    <property type="project" value="UniProtKB-UniRule"/>
</dbReference>
<dbReference type="Gene3D" id="2.30.30.380">
    <property type="entry name" value="Zn-finger domain of Sec23/24"/>
    <property type="match status" value="1"/>
</dbReference>
<dbReference type="Pfam" id="PF16988">
    <property type="entry name" value="Vps36-NZF-N"/>
    <property type="match status" value="1"/>
</dbReference>
<dbReference type="Proteomes" id="UP000244309">
    <property type="component" value="Unassembled WGS sequence"/>
</dbReference>
<dbReference type="SUPFAM" id="SSF46785">
    <property type="entry name" value="Winged helix' DNA-binding domain"/>
    <property type="match status" value="1"/>
</dbReference>
<dbReference type="InterPro" id="IPR040608">
    <property type="entry name" value="Snf8/Vps36"/>
</dbReference>
<evidence type="ECO:0000256" key="5">
    <source>
        <dbReference type="ARBA" id="ARBA00022833"/>
    </source>
</evidence>
<dbReference type="InterPro" id="IPR036388">
    <property type="entry name" value="WH-like_DNA-bd_sf"/>
</dbReference>
<keyword evidence="4" id="KW-0863">Zinc-finger</keyword>
<dbReference type="GO" id="GO:0043130">
    <property type="term" value="F:ubiquitin binding"/>
    <property type="evidence" value="ECO:0007669"/>
    <property type="project" value="UniProtKB-UniRule"/>
</dbReference>
<proteinExistence type="inferred from homology"/>
<dbReference type="STRING" id="45357.A0A2V1AYQ7"/>
<dbReference type="Gene3D" id="2.30.29.30">
    <property type="entry name" value="Pleckstrin-homology domain (PH domain)/Phosphotyrosine-binding domain (PTB)"/>
    <property type="match status" value="1"/>
</dbReference>
<keyword evidence="7" id="KW-0967">Endosome</keyword>
<comment type="caution">
    <text evidence="9">The sequence shown here is derived from an EMBL/GenBank/DDBJ whole genome shotgun (WGS) entry which is preliminary data.</text>
</comment>
<evidence type="ECO:0000313" key="9">
    <source>
        <dbReference type="EMBL" id="PVH22483.1"/>
    </source>
</evidence>
<comment type="subcellular location">
    <subcellularLocation>
        <location evidence="7">Cytoplasm</location>
    </subcellularLocation>
    <subcellularLocation>
        <location evidence="7">Endosome</location>
    </subcellularLocation>
</comment>
<dbReference type="InterPro" id="IPR001876">
    <property type="entry name" value="Znf_RanBP2"/>
</dbReference>
<dbReference type="Pfam" id="PF11605">
    <property type="entry name" value="Vps36_ESCRT-II"/>
    <property type="match status" value="1"/>
</dbReference>
<comment type="similarity">
    <text evidence="1 7">Belongs to the VPS36 family.</text>
</comment>
<organism evidence="9 10">
    <name type="scientific">Candidozyma haemuli</name>
    <dbReference type="NCBI Taxonomy" id="45357"/>
    <lineage>
        <taxon>Eukaryota</taxon>
        <taxon>Fungi</taxon>
        <taxon>Dikarya</taxon>
        <taxon>Ascomycota</taxon>
        <taxon>Saccharomycotina</taxon>
        <taxon>Pichiomycetes</taxon>
        <taxon>Metschnikowiaceae</taxon>
        <taxon>Candidozyma</taxon>
    </lineage>
</organism>
<evidence type="ECO:0000256" key="7">
    <source>
        <dbReference type="RuleBase" id="RU367095"/>
    </source>
</evidence>
<keyword evidence="6 7" id="KW-0653">Protein transport</keyword>
<dbReference type="GO" id="GO:0031902">
    <property type="term" value="C:late endosome membrane"/>
    <property type="evidence" value="ECO:0007669"/>
    <property type="project" value="UniProtKB-UniRule"/>
</dbReference>
<sequence length="650" mass="73234">MSRLNIWHAVPINKASRPVFLDNEHSLYVKDGVGMYQGKSKINGHQNGRVYLTNKRIMYVDAGGKKAIGLNLQDVSCAELVERFLRSSPKVKVYLKGDQTNGGGTAGVSGLESSSNSSTASLREVSSAVWTCMICSFNNHIATNFNVDRNDLPKCVSCGIAPSREALRKVIEDAMKKEPASDPKPDSKKNECPRCTFINHPSMRNCEMCGTELKPRASVLAKQIALHERPDSPLYQNPLGLTLEEPEEYTNQKPYIKVSFRKGGETGFLENAVQAIDKIKWESLEQRGGISDAATKVNQSSANTETRLKGGGIHSLQQLGEQQRKRNEMVLSSSLEDLEQFMFKAQDLIKIGSSFGSLVKKENNFKTHNVGISTIPPIPANKSSSFYMEELARHICEYLLNTELTKTTSMITVQDTFASYNRYRLYTQGFGTELITTADFTKCTGMFETLNLPIKLKTYSRSGLVVITQRQSQSQKDLHWTILEFLIKQENLFSYEKFKSEYEGDEDHYLKQHYHVFHGCTITEIADHFGWAHGVCMEEMDRCIEEQLVVFDKHISGTFYFVNKFDEKLCSLLKSEQELRSQAKEDCLTEQKQITSNLKTQYDEEVGQLLVNLKDNYEFGEVSPQQSTPATDSPADNSLLLEDLAGLKFS</sequence>
<dbReference type="GO" id="GO:0000814">
    <property type="term" value="C:ESCRT II complex"/>
    <property type="evidence" value="ECO:0007669"/>
    <property type="project" value="UniProtKB-UniRule"/>
</dbReference>
<keyword evidence="7" id="KW-0963">Cytoplasm</keyword>
<dbReference type="InterPro" id="IPR036390">
    <property type="entry name" value="WH_DNA-bd_sf"/>
</dbReference>
<evidence type="ECO:0000256" key="1">
    <source>
        <dbReference type="ARBA" id="ARBA00009697"/>
    </source>
</evidence>
<dbReference type="VEuPathDB" id="FungiDB:CXQ85_005052"/>
<gene>
    <name evidence="9" type="ORF">CXQ85_005052</name>
</gene>
<comment type="subunit">
    <text evidence="7">Component of the endosomal sorting complex required for transport II (ESCRT-II).</text>
</comment>
<keyword evidence="5" id="KW-0862">Zinc</keyword>
<dbReference type="InterPro" id="IPR011993">
    <property type="entry name" value="PH-like_dom_sf"/>
</dbReference>
<keyword evidence="10" id="KW-1185">Reference proteome</keyword>
<dbReference type="RefSeq" id="XP_025343423.1">
    <property type="nucleotide sequence ID" value="XM_025488656.1"/>
</dbReference>
<dbReference type="Pfam" id="PF04157">
    <property type="entry name" value="EAP30"/>
    <property type="match status" value="1"/>
</dbReference>
<evidence type="ECO:0000256" key="2">
    <source>
        <dbReference type="ARBA" id="ARBA00022448"/>
    </source>
</evidence>
<dbReference type="InterPro" id="IPR031558">
    <property type="entry name" value="Vps36-NZF-N"/>
</dbReference>
<dbReference type="GO" id="GO:0008270">
    <property type="term" value="F:zinc ion binding"/>
    <property type="evidence" value="ECO:0007669"/>
    <property type="project" value="UniProtKB-KW"/>
</dbReference>
<name>A0A2V1AYQ7_9ASCO</name>
<evidence type="ECO:0000259" key="8">
    <source>
        <dbReference type="PROSITE" id="PS51495"/>
    </source>
</evidence>
<dbReference type="PANTHER" id="PTHR13128">
    <property type="entry name" value="VACUOLAR PROTEIN-SORTING-ASSOCIATED PROTEIN 36"/>
    <property type="match status" value="1"/>
</dbReference>
<comment type="function">
    <text evidence="7">Component of the ESCRT-II complex (endosomal sorting complex required for transport II), which is required for multivesicular body (MVB) formation and sorting of endosomal cargo proteins into MVBs.</text>
</comment>
<keyword evidence="3" id="KW-0479">Metal-binding</keyword>
<feature type="domain" description="GLUE N-terminal" evidence="8">
    <location>
        <begin position="10"/>
        <end position="288"/>
    </location>
</feature>
<dbReference type="InterPro" id="IPR021648">
    <property type="entry name" value="GLUE_dom"/>
</dbReference>
<evidence type="ECO:0000256" key="6">
    <source>
        <dbReference type="ARBA" id="ARBA00022927"/>
    </source>
</evidence>
<dbReference type="OrthoDB" id="271448at2759"/>
<dbReference type="SMART" id="SM00547">
    <property type="entry name" value="ZnF_RBZ"/>
    <property type="match status" value="1"/>
</dbReference>
<dbReference type="InterPro" id="IPR036443">
    <property type="entry name" value="Znf_RanBP2_sf"/>
</dbReference>
<dbReference type="GO" id="GO:0032266">
    <property type="term" value="F:phosphatidylinositol-3-phosphate binding"/>
    <property type="evidence" value="ECO:0007669"/>
    <property type="project" value="UniProtKB-UniRule"/>
</dbReference>
<evidence type="ECO:0000313" key="10">
    <source>
        <dbReference type="Proteomes" id="UP000244309"/>
    </source>
</evidence>
<dbReference type="GeneID" id="37010382"/>
<dbReference type="SUPFAM" id="SSF90209">
    <property type="entry name" value="Ran binding protein zinc finger-like"/>
    <property type="match status" value="2"/>
</dbReference>
<protein>
    <recommendedName>
        <fullName evidence="7">Vacuolar protein-sorting-associated protein 36</fullName>
    </recommendedName>
    <alternativeName>
        <fullName evidence="7">ESCRT-II complex subunit VPS36</fullName>
    </alternativeName>
</protein>